<dbReference type="GO" id="GO:0016787">
    <property type="term" value="F:hydrolase activity"/>
    <property type="evidence" value="ECO:0007669"/>
    <property type="project" value="UniProtKB-KW"/>
</dbReference>
<dbReference type="Pfam" id="PF06439">
    <property type="entry name" value="3keto-disac_hyd"/>
    <property type="match status" value="1"/>
</dbReference>
<keyword evidence="2" id="KW-0732">Signal</keyword>
<dbReference type="InterPro" id="IPR010496">
    <property type="entry name" value="AL/BT2_dom"/>
</dbReference>
<gene>
    <name evidence="4" type="ORF">AREALGSMS7_02845</name>
</gene>
<evidence type="ECO:0000256" key="2">
    <source>
        <dbReference type="SAM" id="SignalP"/>
    </source>
</evidence>
<dbReference type="eggNOG" id="COG2133">
    <property type="taxonomic scope" value="Bacteria"/>
</dbReference>
<reference evidence="4 5" key="1">
    <citation type="submission" date="2017-07" db="EMBL/GenBank/DDBJ databases">
        <title>Genome Sequence of Arenibacter algicola Strain SMS7 Isolated from a culture of the Diatom Skeletonema marinoi.</title>
        <authorList>
            <person name="Topel M."/>
            <person name="Pinder M.I.M."/>
            <person name="Johansson O.N."/>
            <person name="Kourtchenko O."/>
            <person name="Godhe A."/>
            <person name="Clarke A.K."/>
        </authorList>
    </citation>
    <scope>NUCLEOTIDE SEQUENCE [LARGE SCALE GENOMIC DNA]</scope>
    <source>
        <strain evidence="4 5">SMS7</strain>
    </source>
</reference>
<evidence type="ECO:0000259" key="3">
    <source>
        <dbReference type="Pfam" id="PF06439"/>
    </source>
</evidence>
<proteinExistence type="predicted"/>
<organism evidence="4 5">
    <name type="scientific">Arenibacter algicola</name>
    <dbReference type="NCBI Taxonomy" id="616991"/>
    <lineage>
        <taxon>Bacteria</taxon>
        <taxon>Pseudomonadati</taxon>
        <taxon>Bacteroidota</taxon>
        <taxon>Flavobacteriia</taxon>
        <taxon>Flavobacteriales</taxon>
        <taxon>Flavobacteriaceae</taxon>
        <taxon>Arenibacter</taxon>
    </lineage>
</organism>
<dbReference type="eggNOG" id="COG2010">
    <property type="taxonomic scope" value="Bacteria"/>
</dbReference>
<dbReference type="SUPFAM" id="SSF56988">
    <property type="entry name" value="Anthrax protective antigen"/>
    <property type="match status" value="1"/>
</dbReference>
<dbReference type="Gene3D" id="2.60.120.380">
    <property type="match status" value="1"/>
</dbReference>
<dbReference type="KEGG" id="aalg:AREALGSMS7_02845"/>
<keyword evidence="4" id="KW-0378">Hydrolase</keyword>
<evidence type="ECO:0000313" key="5">
    <source>
        <dbReference type="Proteomes" id="UP000204551"/>
    </source>
</evidence>
<evidence type="ECO:0000313" key="4">
    <source>
        <dbReference type="EMBL" id="ASO06283.1"/>
    </source>
</evidence>
<feature type="region of interest" description="Disordered" evidence="1">
    <location>
        <begin position="51"/>
        <end position="70"/>
    </location>
</feature>
<dbReference type="STRING" id="616991.GCA_000733925_01171"/>
<name>A0A221UYF4_9FLAO</name>
<feature type="signal peptide" evidence="2">
    <location>
        <begin position="1"/>
        <end position="18"/>
    </location>
</feature>
<dbReference type="Proteomes" id="UP000204551">
    <property type="component" value="Chromosome"/>
</dbReference>
<protein>
    <submittedName>
        <fullName evidence="4">Large multifunctional protein-glycosyl hydrolase</fullName>
    </submittedName>
</protein>
<dbReference type="Gene3D" id="2.60.120.560">
    <property type="entry name" value="Exo-inulinase, domain 1"/>
    <property type="match status" value="1"/>
</dbReference>
<dbReference type="RefSeq" id="WP_093978807.1">
    <property type="nucleotide sequence ID" value="NZ_CP022515.1"/>
</dbReference>
<sequence>MKIKISILLLFSGFSLLAQEQLSLENLNGFKDPSSNWKIVGDVIADRNIRVHTHQDPEPEPLSKKEKRKQKKVKEAVHPIHIEPGTGVLFNDYSFTQKDHLLSKWEHGDIKLEMEILIPNGSNSGIYLQGRYELQIKDSWGVMNPTSYDFGGIHRNWEEETSKKFLGITPLSNPAKAPGLWQKLKIHFEAPKFNDKGEKIANAKFVTVLLNDVLIHSNVEVPLPTGGPISTEETAMGPLMIQGDHGPMAFRNIKYQLLEESNVTLSNLSYSTYKGNFKGLEELETANGTQEKSAKLIDITVINEEDHYGIVYKGKINVPKADDYVFSIGYTGGIHFTIDEKNIATNNSSDSEENLEKTVSLLEGDHIFTLTNIKDAGWRAPRLGLSIATKNTKPKIFNAYDSYPPKINSVSPILVNTEATPRMLRGFVSFEGNQERLSHTIGVGTPEGINFVYDMGSENLVGMWRGNFVDATPMWHSRGNGSFRPNGSVLWTFLNQPLSALNDLQSPFPKTGSAPEFKSGGYTINKENGLPIFKYTYKGVDVENRVYPNDKNTHIINEVHFSKTGESNWYYKIASGKAKQLADGSFDVNDHQFYVNVLSGQEPIIREVNDESELIIPVDGSTIKYEIIW</sequence>
<dbReference type="AlphaFoldDB" id="A0A221UYF4"/>
<feature type="domain" description="3-keto-alpha-glucoside-1,2-lyase/3-keto-2-hydroxy-glucal hydratase" evidence="3">
    <location>
        <begin position="87"/>
        <end position="254"/>
    </location>
</feature>
<dbReference type="EMBL" id="CP022515">
    <property type="protein sequence ID" value="ASO06283.1"/>
    <property type="molecule type" value="Genomic_DNA"/>
</dbReference>
<accession>A0A221UYF4</accession>
<feature type="chain" id="PRO_5012849771" evidence="2">
    <location>
        <begin position="19"/>
        <end position="629"/>
    </location>
</feature>
<evidence type="ECO:0000256" key="1">
    <source>
        <dbReference type="SAM" id="MobiDB-lite"/>
    </source>
</evidence>
<feature type="compositionally biased region" description="Basic and acidic residues" evidence="1">
    <location>
        <begin position="51"/>
        <end position="64"/>
    </location>
</feature>